<evidence type="ECO:0000256" key="7">
    <source>
        <dbReference type="ARBA" id="ARBA00022842"/>
    </source>
</evidence>
<sequence length="400" mass="42673">MDLYEYQARTLLEEQGIPTPKAVFAQNSHEVAEAVETVGLPCVIKAQVKIGHRGQAGGVKLAKTLDEAILASEAILPMSIHGHKVSGVLVAEAKNILHEYYVSISVDRSSRDYDVLATAAGGTEVEEIAREHPESVKRLHINALDEFDIEAATRMAESIGFYHADVDQAAQILLKMWRCFKENDATLVEINPLAKIGDPDDESSKTLCALDAKISLDDNAAFRHDGWKRFEDAVQADPFEQRAREYGLHYVHLDGEVGVIGNGAGLVMSSLDAVSGAGEEQGTGIKPANFLDIGGGASAQVMATSLDIVLSDPQVESVFINVYGGLTSCEQVAEGILEAVAARGGSKPLVVRFDGNAADEGLSTLAKANNPNVHVAQTMEEAASQAARIAAEAVQSKEAR</sequence>
<dbReference type="GO" id="GO:0042709">
    <property type="term" value="C:succinate-CoA ligase complex"/>
    <property type="evidence" value="ECO:0007669"/>
    <property type="project" value="TreeGrafter"/>
</dbReference>
<comment type="similarity">
    <text evidence="1 8">Belongs to the succinate/malate CoA ligase beta subunit family.</text>
</comment>
<keyword evidence="4 8" id="KW-0479">Metal-binding</keyword>
<dbReference type="EC" id="6.2.1.5" evidence="8"/>
<evidence type="ECO:0000256" key="2">
    <source>
        <dbReference type="ARBA" id="ARBA00022532"/>
    </source>
</evidence>
<comment type="catalytic activity">
    <reaction evidence="8">
        <text>GTP + succinate + CoA = succinyl-CoA + GDP + phosphate</text>
        <dbReference type="Rhea" id="RHEA:22120"/>
        <dbReference type="ChEBI" id="CHEBI:30031"/>
        <dbReference type="ChEBI" id="CHEBI:37565"/>
        <dbReference type="ChEBI" id="CHEBI:43474"/>
        <dbReference type="ChEBI" id="CHEBI:57287"/>
        <dbReference type="ChEBI" id="CHEBI:57292"/>
        <dbReference type="ChEBI" id="CHEBI:58189"/>
    </reaction>
</comment>
<dbReference type="GO" id="GO:0004775">
    <property type="term" value="F:succinate-CoA ligase (ADP-forming) activity"/>
    <property type="evidence" value="ECO:0007669"/>
    <property type="project" value="UniProtKB-UniRule"/>
</dbReference>
<dbReference type="GO" id="GO:0004776">
    <property type="term" value="F:succinate-CoA ligase (GDP-forming) activity"/>
    <property type="evidence" value="ECO:0007669"/>
    <property type="project" value="RHEA"/>
</dbReference>
<keyword evidence="5 8" id="KW-0547">Nucleotide-binding</keyword>
<dbReference type="HAMAP" id="MF_00558">
    <property type="entry name" value="Succ_CoA_beta"/>
    <property type="match status" value="1"/>
</dbReference>
<protein>
    <recommendedName>
        <fullName evidence="8">Succinate--CoA ligase [ADP-forming] subunit beta</fullName>
        <ecNumber evidence="8">6.2.1.5</ecNumber>
    </recommendedName>
    <alternativeName>
        <fullName evidence="8">Succinyl-CoA synthetase subunit beta</fullName>
        <shortName evidence="8">SCS-beta</shortName>
    </alternativeName>
</protein>
<comment type="caution">
    <text evidence="10">The sequence shown here is derived from an EMBL/GenBank/DDBJ whole genome shotgun (WGS) entry which is preliminary data.</text>
</comment>
<dbReference type="Gene3D" id="3.30.470.20">
    <property type="entry name" value="ATP-grasp fold, B domain"/>
    <property type="match status" value="1"/>
</dbReference>
<dbReference type="Proteomes" id="UP000216352">
    <property type="component" value="Unassembled WGS sequence"/>
</dbReference>
<dbReference type="PROSITE" id="PS50975">
    <property type="entry name" value="ATP_GRASP"/>
    <property type="match status" value="1"/>
</dbReference>
<dbReference type="InterPro" id="IPR013650">
    <property type="entry name" value="ATP-grasp_succ-CoA_synth-type"/>
</dbReference>
<feature type="domain" description="ATP-grasp" evidence="9">
    <location>
        <begin position="9"/>
        <end position="216"/>
    </location>
</feature>
<dbReference type="GO" id="GO:0006099">
    <property type="term" value="P:tricarboxylic acid cycle"/>
    <property type="evidence" value="ECO:0007669"/>
    <property type="project" value="UniProtKB-UniRule"/>
</dbReference>
<comment type="subunit">
    <text evidence="8">Heterotetramer of two alpha and two beta subunits.</text>
</comment>
<evidence type="ECO:0000259" key="9">
    <source>
        <dbReference type="PROSITE" id="PS50975"/>
    </source>
</evidence>
<organism evidence="10 11">
    <name type="scientific">Bifidobacterium lemurum</name>
    <dbReference type="NCBI Taxonomy" id="1603886"/>
    <lineage>
        <taxon>Bacteria</taxon>
        <taxon>Bacillati</taxon>
        <taxon>Actinomycetota</taxon>
        <taxon>Actinomycetes</taxon>
        <taxon>Bifidobacteriales</taxon>
        <taxon>Bifidobacteriaceae</taxon>
        <taxon>Bifidobacterium</taxon>
    </lineage>
</organism>
<evidence type="ECO:0000256" key="4">
    <source>
        <dbReference type="ARBA" id="ARBA00022723"/>
    </source>
</evidence>
<dbReference type="InterPro" id="IPR011761">
    <property type="entry name" value="ATP-grasp"/>
</dbReference>
<comment type="pathway">
    <text evidence="8">Carbohydrate metabolism; tricarboxylic acid cycle; succinate from succinyl-CoA (ligase route): step 1/1.</text>
</comment>
<dbReference type="PANTHER" id="PTHR11815">
    <property type="entry name" value="SUCCINYL-COA SYNTHETASE BETA CHAIN"/>
    <property type="match status" value="1"/>
</dbReference>
<evidence type="ECO:0000313" key="10">
    <source>
        <dbReference type="EMBL" id="OZG59977.1"/>
    </source>
</evidence>
<evidence type="ECO:0000256" key="3">
    <source>
        <dbReference type="ARBA" id="ARBA00022598"/>
    </source>
</evidence>
<keyword evidence="3 8" id="KW-0436">Ligase</keyword>
<dbReference type="InterPro" id="IPR017866">
    <property type="entry name" value="Succ-CoA_synthase_bsu_CS"/>
</dbReference>
<feature type="binding site" evidence="8">
    <location>
        <position position="211"/>
    </location>
    <ligand>
        <name>Mg(2+)</name>
        <dbReference type="ChEBI" id="CHEBI:18420"/>
    </ligand>
</feature>
<dbReference type="SUPFAM" id="SSF56059">
    <property type="entry name" value="Glutathione synthetase ATP-binding domain-like"/>
    <property type="match status" value="1"/>
</dbReference>
<dbReference type="EMBL" id="MWWX01000019">
    <property type="protein sequence ID" value="OZG59977.1"/>
    <property type="molecule type" value="Genomic_DNA"/>
</dbReference>
<gene>
    <name evidence="8" type="primary">sucC</name>
    <name evidence="10" type="ORF">BLEM_2152</name>
</gene>
<dbReference type="Pfam" id="PF00549">
    <property type="entry name" value="Ligase_CoA"/>
    <property type="match status" value="1"/>
</dbReference>
<evidence type="ECO:0000256" key="6">
    <source>
        <dbReference type="ARBA" id="ARBA00022840"/>
    </source>
</evidence>
<dbReference type="GO" id="GO:0006104">
    <property type="term" value="P:succinyl-CoA metabolic process"/>
    <property type="evidence" value="ECO:0007669"/>
    <property type="project" value="TreeGrafter"/>
</dbReference>
<dbReference type="InterPro" id="IPR013815">
    <property type="entry name" value="ATP_grasp_subdomain_1"/>
</dbReference>
<dbReference type="InterPro" id="IPR005809">
    <property type="entry name" value="Succ_CoA_ligase-like_bsu"/>
</dbReference>
<keyword evidence="2 8" id="KW-0816">Tricarboxylic acid cycle</keyword>
<dbReference type="SUPFAM" id="SSF52210">
    <property type="entry name" value="Succinyl-CoA synthetase domains"/>
    <property type="match status" value="1"/>
</dbReference>
<dbReference type="FunFam" id="3.30.470.20:FF:000002">
    <property type="entry name" value="Succinate--CoA ligase [ADP-forming] subunit beta"/>
    <property type="match status" value="1"/>
</dbReference>
<dbReference type="Gene3D" id="3.30.1490.20">
    <property type="entry name" value="ATP-grasp fold, A domain"/>
    <property type="match status" value="1"/>
</dbReference>
<dbReference type="PIRSF" id="PIRSF001554">
    <property type="entry name" value="SucCS_beta"/>
    <property type="match status" value="1"/>
</dbReference>
<dbReference type="Gene3D" id="3.40.50.261">
    <property type="entry name" value="Succinyl-CoA synthetase domains"/>
    <property type="match status" value="1"/>
</dbReference>
<proteinExistence type="inferred from homology"/>
<keyword evidence="6 8" id="KW-0067">ATP-binding</keyword>
<feature type="binding site" evidence="8">
    <location>
        <position position="191"/>
    </location>
    <ligand>
        <name>Mg(2+)</name>
        <dbReference type="ChEBI" id="CHEBI:18420"/>
    </ligand>
</feature>
<name>A0A261FLG3_9BIFI</name>
<feature type="binding site" evidence="8">
    <location>
        <position position="94"/>
    </location>
    <ligand>
        <name>ATP</name>
        <dbReference type="ChEBI" id="CHEBI:30616"/>
    </ligand>
</feature>
<accession>A0A261FLG3</accession>
<dbReference type="InterPro" id="IPR005811">
    <property type="entry name" value="SUCC_ACL_C"/>
</dbReference>
<dbReference type="NCBIfam" id="NF001913">
    <property type="entry name" value="PRK00696.1"/>
    <property type="match status" value="1"/>
</dbReference>
<dbReference type="InterPro" id="IPR016102">
    <property type="entry name" value="Succinyl-CoA_synth-like"/>
</dbReference>
<dbReference type="OrthoDB" id="9802602at2"/>
<feature type="binding site" evidence="8">
    <location>
        <position position="45"/>
    </location>
    <ligand>
        <name>ATP</name>
        <dbReference type="ChEBI" id="CHEBI:30616"/>
    </ligand>
</feature>
<dbReference type="UniPathway" id="UPA00223">
    <property type="reaction ID" value="UER00999"/>
</dbReference>
<dbReference type="Pfam" id="PF08442">
    <property type="entry name" value="ATP-grasp_2"/>
    <property type="match status" value="1"/>
</dbReference>
<reference evidence="10 11" key="1">
    <citation type="journal article" date="2017" name="BMC Genomics">
        <title>Comparative genomic and phylogenomic analyses of the Bifidobacteriaceae family.</title>
        <authorList>
            <person name="Lugli G.A."/>
            <person name="Milani C."/>
            <person name="Turroni F."/>
            <person name="Duranti S."/>
            <person name="Mancabelli L."/>
            <person name="Mangifesta M."/>
            <person name="Ferrario C."/>
            <person name="Modesto M."/>
            <person name="Mattarelli P."/>
            <person name="Jiri K."/>
            <person name="van Sinderen D."/>
            <person name="Ventura M."/>
        </authorList>
    </citation>
    <scope>NUCLEOTIDE SEQUENCE [LARGE SCALE GENOMIC DNA]</scope>
    <source>
        <strain evidence="10 11">DSM 28807</strain>
    </source>
</reference>
<dbReference type="GO" id="GO:0005524">
    <property type="term" value="F:ATP binding"/>
    <property type="evidence" value="ECO:0007669"/>
    <property type="project" value="UniProtKB-UniRule"/>
</dbReference>
<feature type="binding site" evidence="8">
    <location>
        <position position="99"/>
    </location>
    <ligand>
        <name>ATP</name>
        <dbReference type="ChEBI" id="CHEBI:30616"/>
    </ligand>
</feature>
<dbReference type="PANTHER" id="PTHR11815:SF10">
    <property type="entry name" value="SUCCINATE--COA LIGASE [GDP-FORMING] SUBUNIT BETA, MITOCHONDRIAL"/>
    <property type="match status" value="1"/>
</dbReference>
<evidence type="ECO:0000256" key="8">
    <source>
        <dbReference type="HAMAP-Rule" id="MF_00558"/>
    </source>
</evidence>
<evidence type="ECO:0000256" key="5">
    <source>
        <dbReference type="ARBA" id="ARBA00022741"/>
    </source>
</evidence>
<dbReference type="AlphaFoldDB" id="A0A261FLG3"/>
<keyword evidence="7 8" id="KW-0460">Magnesium</keyword>
<comment type="function">
    <text evidence="8">Succinyl-CoA synthetase functions in the citric acid cycle (TCA), coupling the hydrolysis of succinyl-CoA to the synthesis of either ATP or GTP and thus represents the only step of substrate-level phosphorylation in the TCA. The beta subunit provides nucleotide specificity of the enzyme and binds the substrate succinate, while the binding sites for coenzyme A and phosphate are found in the alpha subunit.</text>
</comment>
<dbReference type="FunFam" id="3.40.50.261:FF:000007">
    <property type="entry name" value="Succinate--CoA ligase [ADP-forming] subunit beta"/>
    <property type="match status" value="1"/>
</dbReference>
<dbReference type="PROSITE" id="PS01217">
    <property type="entry name" value="SUCCINYL_COA_LIG_3"/>
    <property type="match status" value="1"/>
</dbReference>
<dbReference type="GO" id="GO:0005829">
    <property type="term" value="C:cytosol"/>
    <property type="evidence" value="ECO:0007669"/>
    <property type="project" value="TreeGrafter"/>
</dbReference>
<keyword evidence="11" id="KW-1185">Reference proteome</keyword>
<comment type="caution">
    <text evidence="8">Lacks conserved residue(s) required for the propagation of feature annotation.</text>
</comment>
<dbReference type="STRING" id="1603886.GCA_001895165_01456"/>
<feature type="binding site" evidence="8">
    <location>
        <position position="262"/>
    </location>
    <ligand>
        <name>substrate</name>
        <note>ligand shared with subunit alpha</note>
    </ligand>
</feature>
<dbReference type="GO" id="GO:0000287">
    <property type="term" value="F:magnesium ion binding"/>
    <property type="evidence" value="ECO:0007669"/>
    <property type="project" value="UniProtKB-UniRule"/>
</dbReference>
<comment type="cofactor">
    <cofactor evidence="8">
        <name>Mg(2+)</name>
        <dbReference type="ChEBI" id="CHEBI:18420"/>
    </cofactor>
    <text evidence="8">Binds 1 Mg(2+) ion per subunit.</text>
</comment>
<dbReference type="RefSeq" id="WP_072726044.1">
    <property type="nucleotide sequence ID" value="NZ_BDIS01000019.1"/>
</dbReference>
<comment type="catalytic activity">
    <reaction evidence="8">
        <text>succinate + ATP + CoA = succinyl-CoA + ADP + phosphate</text>
        <dbReference type="Rhea" id="RHEA:17661"/>
        <dbReference type="ChEBI" id="CHEBI:30031"/>
        <dbReference type="ChEBI" id="CHEBI:30616"/>
        <dbReference type="ChEBI" id="CHEBI:43474"/>
        <dbReference type="ChEBI" id="CHEBI:57287"/>
        <dbReference type="ChEBI" id="CHEBI:57292"/>
        <dbReference type="ChEBI" id="CHEBI:456216"/>
        <dbReference type="EC" id="6.2.1.5"/>
    </reaction>
</comment>
<evidence type="ECO:0000313" key="11">
    <source>
        <dbReference type="Proteomes" id="UP000216352"/>
    </source>
</evidence>
<evidence type="ECO:0000256" key="1">
    <source>
        <dbReference type="ARBA" id="ARBA00009182"/>
    </source>
</evidence>